<dbReference type="Gene3D" id="3.20.20.80">
    <property type="entry name" value="Glycosidases"/>
    <property type="match status" value="1"/>
</dbReference>
<dbReference type="GO" id="GO:0005576">
    <property type="term" value="C:extracellular region"/>
    <property type="evidence" value="ECO:0007669"/>
    <property type="project" value="TreeGrafter"/>
</dbReference>
<dbReference type="PANTHER" id="PTHR31297:SF34">
    <property type="entry name" value="GLUCAN 1,3-BETA-GLUCOSIDASE 2"/>
    <property type="match status" value="1"/>
</dbReference>
<keyword evidence="1" id="KW-0378">Hydrolase</keyword>
<gene>
    <name evidence="8" type="ORF">BN9_027590</name>
</gene>
<evidence type="ECO:0000256" key="7">
    <source>
        <dbReference type="SAM" id="SignalP"/>
    </source>
</evidence>
<dbReference type="GO" id="GO:0009251">
    <property type="term" value="P:glucan catabolic process"/>
    <property type="evidence" value="ECO:0007669"/>
    <property type="project" value="TreeGrafter"/>
</dbReference>
<evidence type="ECO:0000256" key="3">
    <source>
        <dbReference type="ARBA" id="ARBA00023295"/>
    </source>
</evidence>
<sequence>MYLPFFISLLSCYIYAKQDGDEWPTVDPTASTKEPSRNSMAYKIINGEVKMNAVLFTCAAIHEPSSCRMPTVLGQRPLAYNERVFMEKEPGGPPTSAPPMKGSVPPAEYNPTELLDELRDNWITEETFKAIKAQNFNAVKIKFGFWLVEPEENFISPETFMHRIMRWAAVYDLGVYLSFAGVVGCQNFQPVANCPNDAIGWGDGGYLLKNIQTIEIIADRYIAYKSFIGINLLYEPSVLGTTNTMLKSYYTQVIESLQKVKYDRLVMISP</sequence>
<proteinExistence type="predicted"/>
<keyword evidence="4" id="KW-0961">Cell wall biogenesis/degradation</keyword>
<dbReference type="GO" id="GO:0004338">
    <property type="term" value="F:glucan exo-1,3-beta-glucosidase activity"/>
    <property type="evidence" value="ECO:0007669"/>
    <property type="project" value="UniProtKB-EC"/>
</dbReference>
<protein>
    <recommendedName>
        <fullName evidence="6">glucan 1,3-beta-glucosidase</fullName>
        <ecNumber evidence="6">3.2.1.58</ecNumber>
    </recommendedName>
</protein>
<keyword evidence="2" id="KW-0325">Glycoprotein</keyword>
<organism evidence="8 9">
    <name type="scientific">Albugo candida</name>
    <dbReference type="NCBI Taxonomy" id="65357"/>
    <lineage>
        <taxon>Eukaryota</taxon>
        <taxon>Sar</taxon>
        <taxon>Stramenopiles</taxon>
        <taxon>Oomycota</taxon>
        <taxon>Peronosporomycetes</taxon>
        <taxon>Albuginales</taxon>
        <taxon>Albuginaceae</taxon>
        <taxon>Albugo</taxon>
    </lineage>
</organism>
<evidence type="ECO:0000313" key="9">
    <source>
        <dbReference type="Proteomes" id="UP000053237"/>
    </source>
</evidence>
<dbReference type="SUPFAM" id="SSF51445">
    <property type="entry name" value="(Trans)glycosidases"/>
    <property type="match status" value="1"/>
</dbReference>
<evidence type="ECO:0000313" key="8">
    <source>
        <dbReference type="EMBL" id="CCI41975.1"/>
    </source>
</evidence>
<feature type="signal peptide" evidence="7">
    <location>
        <begin position="1"/>
        <end position="16"/>
    </location>
</feature>
<evidence type="ECO:0000256" key="5">
    <source>
        <dbReference type="ARBA" id="ARBA00036824"/>
    </source>
</evidence>
<evidence type="ECO:0000256" key="2">
    <source>
        <dbReference type="ARBA" id="ARBA00023180"/>
    </source>
</evidence>
<dbReference type="GO" id="GO:0071555">
    <property type="term" value="P:cell wall organization"/>
    <property type="evidence" value="ECO:0007669"/>
    <property type="project" value="UniProtKB-KW"/>
</dbReference>
<dbReference type="Proteomes" id="UP000053237">
    <property type="component" value="Unassembled WGS sequence"/>
</dbReference>
<name>A0A024G6P2_9STRA</name>
<dbReference type="InterPro" id="IPR050386">
    <property type="entry name" value="Glycosyl_hydrolase_5"/>
</dbReference>
<evidence type="ECO:0000256" key="6">
    <source>
        <dbReference type="ARBA" id="ARBA00038929"/>
    </source>
</evidence>
<dbReference type="PANTHER" id="PTHR31297">
    <property type="entry name" value="GLUCAN ENDO-1,6-BETA-GLUCOSIDASE B"/>
    <property type="match status" value="1"/>
</dbReference>
<dbReference type="InterPro" id="IPR017853">
    <property type="entry name" value="GH"/>
</dbReference>
<comment type="catalytic activity">
    <reaction evidence="5">
        <text>Successive hydrolysis of beta-D-glucose units from the non-reducing ends of (1-&gt;3)-beta-D-glucans, releasing alpha-glucose.</text>
        <dbReference type="EC" id="3.2.1.58"/>
    </reaction>
</comment>
<dbReference type="AlphaFoldDB" id="A0A024G6P2"/>
<keyword evidence="3" id="KW-0326">Glycosidase</keyword>
<dbReference type="OrthoDB" id="62120at2759"/>
<dbReference type="InParanoid" id="A0A024G6P2"/>
<dbReference type="EC" id="3.2.1.58" evidence="6"/>
<accession>A0A024G6P2</accession>
<dbReference type="GO" id="GO:0009986">
    <property type="term" value="C:cell surface"/>
    <property type="evidence" value="ECO:0007669"/>
    <property type="project" value="TreeGrafter"/>
</dbReference>
<evidence type="ECO:0000256" key="4">
    <source>
        <dbReference type="ARBA" id="ARBA00023316"/>
    </source>
</evidence>
<dbReference type="EMBL" id="CAIX01000027">
    <property type="protein sequence ID" value="CCI41975.1"/>
    <property type="molecule type" value="Genomic_DNA"/>
</dbReference>
<feature type="chain" id="PRO_5001532234" description="glucan 1,3-beta-glucosidase" evidence="7">
    <location>
        <begin position="17"/>
        <end position="270"/>
    </location>
</feature>
<keyword evidence="7" id="KW-0732">Signal</keyword>
<reference evidence="8 9" key="1">
    <citation type="submission" date="2012-05" db="EMBL/GenBank/DDBJ databases">
        <title>Recombination and specialization in a pathogen metapopulation.</title>
        <authorList>
            <person name="Gardiner A."/>
            <person name="Kemen E."/>
            <person name="Schultz-Larsen T."/>
            <person name="MacLean D."/>
            <person name="Van Oosterhout C."/>
            <person name="Jones J.D.G."/>
        </authorList>
    </citation>
    <scope>NUCLEOTIDE SEQUENCE [LARGE SCALE GENOMIC DNA]</scope>
    <source>
        <strain evidence="8 9">Ac Nc2</strain>
    </source>
</reference>
<keyword evidence="9" id="KW-1185">Reference proteome</keyword>
<evidence type="ECO:0000256" key="1">
    <source>
        <dbReference type="ARBA" id="ARBA00022801"/>
    </source>
</evidence>
<comment type="caution">
    <text evidence="8">The sequence shown here is derived from an EMBL/GenBank/DDBJ whole genome shotgun (WGS) entry which is preliminary data.</text>
</comment>